<feature type="domain" description="Arginosuccinate synthase C-terminal" evidence="2">
    <location>
        <begin position="4"/>
        <end position="51"/>
    </location>
</feature>
<dbReference type="Pfam" id="PF20979">
    <property type="entry name" value="Arginosuc_syn_C"/>
    <property type="match status" value="1"/>
</dbReference>
<proteinExistence type="predicted"/>
<dbReference type="Gene3D" id="1.20.5.470">
    <property type="entry name" value="Single helix bin"/>
    <property type="match status" value="1"/>
</dbReference>
<dbReference type="EMBL" id="BAAAUD010000038">
    <property type="protein sequence ID" value="GAA2948088.1"/>
    <property type="molecule type" value="Genomic_DNA"/>
</dbReference>
<evidence type="ECO:0000259" key="2">
    <source>
        <dbReference type="Pfam" id="PF20979"/>
    </source>
</evidence>
<comment type="caution">
    <text evidence="3">The sequence shown here is derived from an EMBL/GenBank/DDBJ whole genome shotgun (WGS) entry which is preliminary data.</text>
</comment>
<evidence type="ECO:0000313" key="4">
    <source>
        <dbReference type="Proteomes" id="UP001500403"/>
    </source>
</evidence>
<keyword evidence="4" id="KW-1185">Reference proteome</keyword>
<feature type="region of interest" description="Disordered" evidence="1">
    <location>
        <begin position="59"/>
        <end position="82"/>
    </location>
</feature>
<evidence type="ECO:0000256" key="1">
    <source>
        <dbReference type="SAM" id="MobiDB-lite"/>
    </source>
</evidence>
<protein>
    <recommendedName>
        <fullName evidence="2">Arginosuccinate synthase C-terminal domain-containing protein</fullName>
    </recommendedName>
</protein>
<sequence>MTPHGGRAVVTGRKADESLYDFDLAAYDSGDTFDRSEAQGFIEIFGLSSKVAARRDLAQPPLVRQPSPRPSAAGRRAHIPTF</sequence>
<gene>
    <name evidence="3" type="ORF">GCM10010446_36560</name>
</gene>
<name>A0ABP6JWT7_9ACTN</name>
<dbReference type="InterPro" id="IPR024074">
    <property type="entry name" value="AS_cat/multimer_dom_body"/>
</dbReference>
<dbReference type="SUPFAM" id="SSF69864">
    <property type="entry name" value="Argininosuccinate synthetase, C-terminal domain"/>
    <property type="match status" value="1"/>
</dbReference>
<evidence type="ECO:0000313" key="3">
    <source>
        <dbReference type="EMBL" id="GAA2948088.1"/>
    </source>
</evidence>
<accession>A0ABP6JWT7</accession>
<organism evidence="3 4">
    <name type="scientific">Streptomyces enissocaesilis</name>
    <dbReference type="NCBI Taxonomy" id="332589"/>
    <lineage>
        <taxon>Bacteria</taxon>
        <taxon>Bacillati</taxon>
        <taxon>Actinomycetota</taxon>
        <taxon>Actinomycetes</taxon>
        <taxon>Kitasatosporales</taxon>
        <taxon>Streptomycetaceae</taxon>
        <taxon>Streptomyces</taxon>
        <taxon>Streptomyces rochei group</taxon>
    </lineage>
</organism>
<reference evidence="4" key="1">
    <citation type="journal article" date="2019" name="Int. J. Syst. Evol. Microbiol.">
        <title>The Global Catalogue of Microorganisms (GCM) 10K type strain sequencing project: providing services to taxonomists for standard genome sequencing and annotation.</title>
        <authorList>
            <consortium name="The Broad Institute Genomics Platform"/>
            <consortium name="The Broad Institute Genome Sequencing Center for Infectious Disease"/>
            <person name="Wu L."/>
            <person name="Ma J."/>
        </authorList>
    </citation>
    <scope>NUCLEOTIDE SEQUENCE [LARGE SCALE GENOMIC DNA]</scope>
    <source>
        <strain evidence="4">JCM 9088</strain>
    </source>
</reference>
<dbReference type="InterPro" id="IPR048268">
    <property type="entry name" value="Arginosuc_syn_C"/>
</dbReference>
<dbReference type="Proteomes" id="UP001500403">
    <property type="component" value="Unassembled WGS sequence"/>
</dbReference>